<organism evidence="1 2">
    <name type="scientific">Adineta steineri</name>
    <dbReference type="NCBI Taxonomy" id="433720"/>
    <lineage>
        <taxon>Eukaryota</taxon>
        <taxon>Metazoa</taxon>
        <taxon>Spiralia</taxon>
        <taxon>Gnathifera</taxon>
        <taxon>Rotifera</taxon>
        <taxon>Eurotatoria</taxon>
        <taxon>Bdelloidea</taxon>
        <taxon>Adinetida</taxon>
        <taxon>Adinetidae</taxon>
        <taxon>Adineta</taxon>
    </lineage>
</organism>
<accession>A0A814EBN7</accession>
<reference evidence="1" key="1">
    <citation type="submission" date="2021-02" db="EMBL/GenBank/DDBJ databases">
        <authorList>
            <person name="Nowell W R."/>
        </authorList>
    </citation>
    <scope>NUCLEOTIDE SEQUENCE</scope>
</reference>
<dbReference type="Proteomes" id="UP000663891">
    <property type="component" value="Unassembled WGS sequence"/>
</dbReference>
<name>A0A814EBN7_9BILA</name>
<sequence length="155" mass="17908">MFYENLIPYYSPYEEQVLLRQMNNTFNQHKHHHHHQQQQYKQHQQDSFYYFDKRKEYTSSSTSSLINSSLLNHPPLSSSSPSVFPTSTKQPISKKVITSDVDALSFCHTIYVTIKKNLNSPSCTSPNYTHQLPGDSQLLLLPDICCTIPASKLRT</sequence>
<dbReference type="EMBL" id="CAJNON010000100">
    <property type="protein sequence ID" value="CAF0965228.1"/>
    <property type="molecule type" value="Genomic_DNA"/>
</dbReference>
<dbReference type="AlphaFoldDB" id="A0A814EBN7"/>
<protein>
    <submittedName>
        <fullName evidence="1">Uncharacterized protein</fullName>
    </submittedName>
</protein>
<proteinExistence type="predicted"/>
<evidence type="ECO:0000313" key="2">
    <source>
        <dbReference type="Proteomes" id="UP000663891"/>
    </source>
</evidence>
<comment type="caution">
    <text evidence="1">The sequence shown here is derived from an EMBL/GenBank/DDBJ whole genome shotgun (WGS) entry which is preliminary data.</text>
</comment>
<dbReference type="OrthoDB" id="10045849at2759"/>
<gene>
    <name evidence="1" type="ORF">VCS650_LOCUS12830</name>
</gene>
<evidence type="ECO:0000313" key="1">
    <source>
        <dbReference type="EMBL" id="CAF0965228.1"/>
    </source>
</evidence>